<dbReference type="OrthoDB" id="19742at2759"/>
<reference evidence="5 6" key="1">
    <citation type="submission" date="2019-03" db="EMBL/GenBank/DDBJ databases">
        <title>Single cell metagenomics reveals metabolic interactions within the superorganism composed of flagellate Streblomastix strix and complex community of Bacteroidetes bacteria on its surface.</title>
        <authorList>
            <person name="Treitli S.C."/>
            <person name="Kolisko M."/>
            <person name="Husnik F."/>
            <person name="Keeling P."/>
            <person name="Hampl V."/>
        </authorList>
    </citation>
    <scope>NUCLEOTIDE SEQUENCE [LARGE SCALE GENOMIC DNA]</scope>
    <source>
        <strain evidence="5">ST1C</strain>
    </source>
</reference>
<feature type="non-terminal residue" evidence="5">
    <location>
        <position position="427"/>
    </location>
</feature>
<dbReference type="InterPro" id="IPR012677">
    <property type="entry name" value="Nucleotide-bd_a/b_plait_sf"/>
</dbReference>
<evidence type="ECO:0000256" key="2">
    <source>
        <dbReference type="ARBA" id="ARBA00022884"/>
    </source>
</evidence>
<feature type="domain" description="RRM" evidence="4">
    <location>
        <begin position="290"/>
        <end position="366"/>
    </location>
</feature>
<evidence type="ECO:0000259" key="4">
    <source>
        <dbReference type="PROSITE" id="PS50102"/>
    </source>
</evidence>
<evidence type="ECO:0000256" key="1">
    <source>
        <dbReference type="ARBA" id="ARBA00022737"/>
    </source>
</evidence>
<name>A0A5J4U892_9EUKA</name>
<proteinExistence type="predicted"/>
<dbReference type="Gene3D" id="3.30.70.330">
    <property type="match status" value="4"/>
</dbReference>
<dbReference type="AlphaFoldDB" id="A0A5J4U892"/>
<dbReference type="InterPro" id="IPR035979">
    <property type="entry name" value="RBD_domain_sf"/>
</dbReference>
<dbReference type="EMBL" id="SNRW01019367">
    <property type="protein sequence ID" value="KAA6366454.1"/>
    <property type="molecule type" value="Genomic_DNA"/>
</dbReference>
<gene>
    <name evidence="5" type="ORF">EZS28_038019</name>
</gene>
<dbReference type="SUPFAM" id="SSF56112">
    <property type="entry name" value="Protein kinase-like (PK-like)"/>
    <property type="match status" value="1"/>
</dbReference>
<evidence type="ECO:0000313" key="5">
    <source>
        <dbReference type="EMBL" id="KAA6366454.1"/>
    </source>
</evidence>
<keyword evidence="1" id="KW-0677">Repeat</keyword>
<feature type="domain" description="RRM" evidence="4">
    <location>
        <begin position="197"/>
        <end position="280"/>
    </location>
</feature>
<dbReference type="Pfam" id="PF00076">
    <property type="entry name" value="RRM_1"/>
    <property type="match status" value="4"/>
</dbReference>
<dbReference type="PROSITE" id="PS50102">
    <property type="entry name" value="RRM"/>
    <property type="match status" value="3"/>
</dbReference>
<accession>A0A5J4U892</accession>
<organism evidence="5 6">
    <name type="scientific">Streblomastix strix</name>
    <dbReference type="NCBI Taxonomy" id="222440"/>
    <lineage>
        <taxon>Eukaryota</taxon>
        <taxon>Metamonada</taxon>
        <taxon>Preaxostyla</taxon>
        <taxon>Oxymonadida</taxon>
        <taxon>Streblomastigidae</taxon>
        <taxon>Streblomastix</taxon>
    </lineage>
</organism>
<dbReference type="PANTHER" id="PTHR24012">
    <property type="entry name" value="RNA BINDING PROTEIN"/>
    <property type="match status" value="1"/>
</dbReference>
<feature type="domain" description="RRM" evidence="4">
    <location>
        <begin position="372"/>
        <end position="427"/>
    </location>
</feature>
<dbReference type="CDD" id="cd00590">
    <property type="entry name" value="RRM_SF"/>
    <property type="match status" value="1"/>
</dbReference>
<dbReference type="Proteomes" id="UP000324800">
    <property type="component" value="Unassembled WGS sequence"/>
</dbReference>
<keyword evidence="2 3" id="KW-0694">RNA-binding</keyword>
<dbReference type="InterPro" id="IPR000504">
    <property type="entry name" value="RRM_dom"/>
</dbReference>
<evidence type="ECO:0000313" key="6">
    <source>
        <dbReference type="Proteomes" id="UP000324800"/>
    </source>
</evidence>
<dbReference type="SUPFAM" id="SSF54928">
    <property type="entry name" value="RNA-binding domain, RBD"/>
    <property type="match status" value="3"/>
</dbReference>
<dbReference type="SMART" id="SM00360">
    <property type="entry name" value="RRM"/>
    <property type="match status" value="3"/>
</dbReference>
<dbReference type="InterPro" id="IPR011009">
    <property type="entry name" value="Kinase-like_dom_sf"/>
</dbReference>
<protein>
    <submittedName>
        <fullName evidence="5">Putative polyadenylate-binding protein family protein</fullName>
    </submittedName>
</protein>
<comment type="caution">
    <text evidence="5">The sequence shown here is derived from an EMBL/GenBank/DDBJ whole genome shotgun (WGS) entry which is preliminary data.</text>
</comment>
<evidence type="ECO:0000256" key="3">
    <source>
        <dbReference type="PROSITE-ProRule" id="PRU00176"/>
    </source>
</evidence>
<sequence>MQESIPQGFNNNFGLSNNTPITNPLLYNMMNPLASLFNGPEWNLLAKWTGDVSEDDLKELFNPLGAESVVMLKSEIEIDERQAQINFKTQVDAQNALDQANSKIIKGSVLEIEMQRVEIEQFNTTWKKSDFERKGKLGKGVIGSILHMKEKATSREVAIKEMDYYTQEEKEIVDREVAATLPIPSSESTHQPQQFQNILFIGDLTPETSEQDISEFFTHGLSNPDCLQSVKLCMDHNPPYMSLRYGYVNFVSQELAEKALNTLNYTNLKGQPCRLMEYQPYAQKRKSGEGNIFIQNLPQGFQTKELHDLFSDSGNIISARVSEDHGKNSIHGYIQFKTQENVDSAINKHNGAHIQGNKIKVEKYIPQKKEHKTVMIQNLNSQISEERVKQALSTYGTVTKVQSRPSKRDPQQRFVFVWFETEEEATL</sequence>
<dbReference type="Gene3D" id="3.30.200.20">
    <property type="entry name" value="Phosphorylase Kinase, domain 1"/>
    <property type="match status" value="1"/>
</dbReference>
<dbReference type="GO" id="GO:0003723">
    <property type="term" value="F:RNA binding"/>
    <property type="evidence" value="ECO:0007669"/>
    <property type="project" value="UniProtKB-UniRule"/>
</dbReference>